<reference evidence="2 3" key="1">
    <citation type="submission" date="2023-09" db="EMBL/GenBank/DDBJ databases">
        <title>Pyrofollis japonicus gen. nov. sp. nov., a novel member of the family Pyrodictiaceae isolated from the Iheya North hydrothermal field.</title>
        <authorList>
            <person name="Miyazaki U."/>
            <person name="Sanari M."/>
            <person name="Tame A."/>
            <person name="Kitajima M."/>
            <person name="Okamoto A."/>
            <person name="Sawayama S."/>
            <person name="Miyazaki J."/>
            <person name="Takai K."/>
            <person name="Nakagawa S."/>
        </authorList>
    </citation>
    <scope>NUCLEOTIDE SEQUENCE [LARGE SCALE GENOMIC DNA]</scope>
    <source>
        <strain evidence="2 3">AV2</strain>
    </source>
</reference>
<evidence type="ECO:0000313" key="2">
    <source>
        <dbReference type="EMBL" id="BES82314.1"/>
    </source>
</evidence>
<evidence type="ECO:0000313" key="3">
    <source>
        <dbReference type="Proteomes" id="UP001341135"/>
    </source>
</evidence>
<gene>
    <name evidence="2" type="ORF">PABY_18810</name>
</gene>
<accession>A0ABM8IXR9</accession>
<keyword evidence="3" id="KW-1185">Reference proteome</keyword>
<dbReference type="EMBL" id="AP028907">
    <property type="protein sequence ID" value="BES82314.1"/>
    <property type="molecule type" value="Genomic_DNA"/>
</dbReference>
<feature type="region of interest" description="Disordered" evidence="1">
    <location>
        <begin position="17"/>
        <end position="56"/>
    </location>
</feature>
<evidence type="ECO:0000256" key="1">
    <source>
        <dbReference type="SAM" id="MobiDB-lite"/>
    </source>
</evidence>
<protein>
    <submittedName>
        <fullName evidence="2">Uncharacterized protein</fullName>
    </submittedName>
</protein>
<proteinExistence type="predicted"/>
<organism evidence="2 3">
    <name type="scientific">Pyrodictium abyssi</name>
    <dbReference type="NCBI Taxonomy" id="54256"/>
    <lineage>
        <taxon>Archaea</taxon>
        <taxon>Thermoproteota</taxon>
        <taxon>Thermoprotei</taxon>
        <taxon>Desulfurococcales</taxon>
        <taxon>Pyrodictiaceae</taxon>
        <taxon>Pyrodictium</taxon>
    </lineage>
</organism>
<name>A0ABM8IXR9_9CREN</name>
<feature type="compositionally biased region" description="Basic and acidic residues" evidence="1">
    <location>
        <begin position="29"/>
        <end position="42"/>
    </location>
</feature>
<dbReference type="Proteomes" id="UP001341135">
    <property type="component" value="Chromosome"/>
</dbReference>
<sequence>MGEQLIRVSVEAILDMEREGAKNPSPPGLERDPSRDTPHKEEEDPYALGAHGRGGG</sequence>